<name>A0ABW8TH61_9CLOT</name>
<evidence type="ECO:0000256" key="3">
    <source>
        <dbReference type="ARBA" id="ARBA00022490"/>
    </source>
</evidence>
<feature type="domain" description="PTS EIIB type-4" evidence="8">
    <location>
        <begin position="1"/>
        <end position="160"/>
    </location>
</feature>
<organism evidence="9 10">
    <name type="scientific">Clostridium neuense</name>
    <dbReference type="NCBI Taxonomy" id="1728934"/>
    <lineage>
        <taxon>Bacteria</taxon>
        <taxon>Bacillati</taxon>
        <taxon>Bacillota</taxon>
        <taxon>Clostridia</taxon>
        <taxon>Eubacteriales</taxon>
        <taxon>Clostridiaceae</taxon>
        <taxon>Clostridium</taxon>
    </lineage>
</organism>
<evidence type="ECO:0000313" key="10">
    <source>
        <dbReference type="Proteomes" id="UP001623592"/>
    </source>
</evidence>
<evidence type="ECO:0000256" key="2">
    <source>
        <dbReference type="ARBA" id="ARBA00022448"/>
    </source>
</evidence>
<dbReference type="EMBL" id="JBJIAA010000005">
    <property type="protein sequence ID" value="MFL0250259.1"/>
    <property type="molecule type" value="Genomic_DNA"/>
</dbReference>
<dbReference type="Proteomes" id="UP001623592">
    <property type="component" value="Unassembled WGS sequence"/>
</dbReference>
<keyword evidence="5" id="KW-0808">Transferase</keyword>
<dbReference type="SUPFAM" id="SSF52728">
    <property type="entry name" value="PTS IIb component"/>
    <property type="match status" value="1"/>
</dbReference>
<gene>
    <name evidence="9" type="ORF">ACJDT4_07465</name>
</gene>
<dbReference type="RefSeq" id="WP_406786923.1">
    <property type="nucleotide sequence ID" value="NZ_JBJIAA010000005.1"/>
</dbReference>
<keyword evidence="10" id="KW-1185">Reference proteome</keyword>
<comment type="subcellular location">
    <subcellularLocation>
        <location evidence="1">Cytoplasm</location>
    </subcellularLocation>
</comment>
<keyword evidence="2" id="KW-0813">Transport</keyword>
<dbReference type="InterPro" id="IPR004720">
    <property type="entry name" value="PTS_IIB_sorbose-sp"/>
</dbReference>
<keyword evidence="7" id="KW-0418">Kinase</keyword>
<protein>
    <submittedName>
        <fullName evidence="9">PTS system mannose/fructose/N-acetylgalactosamine-transporter subunit IIB</fullName>
    </submittedName>
</protein>
<evidence type="ECO:0000256" key="4">
    <source>
        <dbReference type="ARBA" id="ARBA00022597"/>
    </source>
</evidence>
<accession>A0ABW8TH61</accession>
<comment type="caution">
    <text evidence="9">The sequence shown here is derived from an EMBL/GenBank/DDBJ whole genome shotgun (WGS) entry which is preliminary data.</text>
</comment>
<evidence type="ECO:0000256" key="5">
    <source>
        <dbReference type="ARBA" id="ARBA00022679"/>
    </source>
</evidence>
<evidence type="ECO:0000313" key="9">
    <source>
        <dbReference type="EMBL" id="MFL0250259.1"/>
    </source>
</evidence>
<evidence type="ECO:0000256" key="1">
    <source>
        <dbReference type="ARBA" id="ARBA00004496"/>
    </source>
</evidence>
<dbReference type="PROSITE" id="PS51101">
    <property type="entry name" value="PTS_EIIB_TYPE_4"/>
    <property type="match status" value="1"/>
</dbReference>
<dbReference type="Gene3D" id="3.40.35.10">
    <property type="entry name" value="Phosphotransferase system, sorbose subfamily IIB component"/>
    <property type="match status" value="1"/>
</dbReference>
<reference evidence="9 10" key="1">
    <citation type="submission" date="2024-11" db="EMBL/GenBank/DDBJ databases">
        <authorList>
            <person name="Heng Y.C."/>
            <person name="Lim A.C.H."/>
            <person name="Lee J.K.Y."/>
            <person name="Kittelmann S."/>
        </authorList>
    </citation>
    <scope>NUCLEOTIDE SEQUENCE [LARGE SCALE GENOMIC DNA]</scope>
    <source>
        <strain evidence="9 10">WILCCON 0114</strain>
    </source>
</reference>
<keyword evidence="3" id="KW-0963">Cytoplasm</keyword>
<keyword evidence="4" id="KW-0762">Sugar transport</keyword>
<sequence>MAIVEVRIDDRLIHGQVCGFWIPHYNVEKIVIPDDKICNDEVRKTALKFGCPGKVKLSILSSEVAADKLKRNLDKGSRVMILAAGPAPLRKMVDLGYTISKVTVGNMSNRPDTEHIKGTVYVSKQDKEDFKVLSEHSVKLVAQMVPNEDPVELNQLIKDL</sequence>
<evidence type="ECO:0000259" key="8">
    <source>
        <dbReference type="PROSITE" id="PS51101"/>
    </source>
</evidence>
<keyword evidence="6" id="KW-0598">Phosphotransferase system</keyword>
<evidence type="ECO:0000256" key="6">
    <source>
        <dbReference type="ARBA" id="ARBA00022683"/>
    </source>
</evidence>
<evidence type="ECO:0000256" key="7">
    <source>
        <dbReference type="ARBA" id="ARBA00022777"/>
    </source>
</evidence>
<dbReference type="InterPro" id="IPR036667">
    <property type="entry name" value="PTS_IIB_sorbose-sp_sf"/>
</dbReference>
<proteinExistence type="predicted"/>
<dbReference type="Pfam" id="PF03830">
    <property type="entry name" value="PTSIIB_sorb"/>
    <property type="match status" value="1"/>
</dbReference>